<evidence type="ECO:0000313" key="2">
    <source>
        <dbReference type="EMBL" id="RCV54557.1"/>
    </source>
</evidence>
<dbReference type="PROSITE" id="PS51257">
    <property type="entry name" value="PROKAR_LIPOPROTEIN"/>
    <property type="match status" value="1"/>
</dbReference>
<evidence type="ECO:0008006" key="4">
    <source>
        <dbReference type="Google" id="ProtNLM"/>
    </source>
</evidence>
<dbReference type="Proteomes" id="UP000253318">
    <property type="component" value="Unassembled WGS sequence"/>
</dbReference>
<organism evidence="2 3">
    <name type="scientific">Marinitenerispora sediminis</name>
    <dbReference type="NCBI Taxonomy" id="1931232"/>
    <lineage>
        <taxon>Bacteria</taxon>
        <taxon>Bacillati</taxon>
        <taxon>Actinomycetota</taxon>
        <taxon>Actinomycetes</taxon>
        <taxon>Streptosporangiales</taxon>
        <taxon>Nocardiopsidaceae</taxon>
        <taxon>Marinitenerispora</taxon>
    </lineage>
</organism>
<keyword evidence="3" id="KW-1185">Reference proteome</keyword>
<protein>
    <recommendedName>
        <fullName evidence="4">Lipoprotein</fullName>
    </recommendedName>
</protein>
<proteinExistence type="predicted"/>
<feature type="compositionally biased region" description="Basic and acidic residues" evidence="1">
    <location>
        <begin position="77"/>
        <end position="89"/>
    </location>
</feature>
<reference evidence="2 3" key="1">
    <citation type="submission" date="2018-04" db="EMBL/GenBank/DDBJ databases">
        <title>Novel actinobacteria from marine sediment.</title>
        <authorList>
            <person name="Ng Z.Y."/>
            <person name="Tan G.Y.A."/>
        </authorList>
    </citation>
    <scope>NUCLEOTIDE SEQUENCE [LARGE SCALE GENOMIC DNA]</scope>
    <source>
        <strain evidence="2 3">TPS81</strain>
    </source>
</reference>
<feature type="region of interest" description="Disordered" evidence="1">
    <location>
        <begin position="47"/>
        <end position="120"/>
    </location>
</feature>
<evidence type="ECO:0000256" key="1">
    <source>
        <dbReference type="SAM" id="MobiDB-lite"/>
    </source>
</evidence>
<accession>A0A368T1N8</accession>
<feature type="region of interest" description="Disordered" evidence="1">
    <location>
        <begin position="136"/>
        <end position="176"/>
    </location>
</feature>
<sequence>MAPAERPRRRSSSVVVIGAVGALSLAVAGCGSTSGTGSRTVTAYCVDRDSRGSTGGYRVVDEDNCDGSRPASYTVDCDERTGRPTEPADRTPSPSSEYGYEYRVDDDCDDRSGSSGYQGGSGYSGYHYYYGGTVSNGRVSGGSISRPRGVTIRTERGTTIQRGGVGGRGDSGTVGG</sequence>
<comment type="caution">
    <text evidence="2">The sequence shown here is derived from an EMBL/GenBank/DDBJ whole genome shotgun (WGS) entry which is preliminary data.</text>
</comment>
<gene>
    <name evidence="2" type="ORF">DEF24_19085</name>
</gene>
<feature type="compositionally biased region" description="Gly residues" evidence="1">
    <location>
        <begin position="163"/>
        <end position="176"/>
    </location>
</feature>
<evidence type="ECO:0000313" key="3">
    <source>
        <dbReference type="Proteomes" id="UP000253318"/>
    </source>
</evidence>
<dbReference type="EMBL" id="QEIN01000164">
    <property type="protein sequence ID" value="RCV54557.1"/>
    <property type="molecule type" value="Genomic_DNA"/>
</dbReference>
<name>A0A368T1N8_9ACTN</name>
<dbReference type="AlphaFoldDB" id="A0A368T1N8"/>